<keyword evidence="3" id="KW-1003">Cell membrane</keyword>
<evidence type="ECO:0008006" key="9">
    <source>
        <dbReference type="Google" id="ProtNLM"/>
    </source>
</evidence>
<evidence type="ECO:0000256" key="6">
    <source>
        <dbReference type="ARBA" id="ARBA00023136"/>
    </source>
</evidence>
<dbReference type="InterPro" id="IPR036259">
    <property type="entry name" value="MFS_trans_sf"/>
</dbReference>
<feature type="transmembrane region" description="Helical" evidence="7">
    <location>
        <begin position="49"/>
        <end position="71"/>
    </location>
</feature>
<proteinExistence type="predicted"/>
<dbReference type="InterPro" id="IPR011701">
    <property type="entry name" value="MFS"/>
</dbReference>
<name>A0A382NQN1_9ZZZZ</name>
<evidence type="ECO:0000256" key="7">
    <source>
        <dbReference type="SAM" id="Phobius"/>
    </source>
</evidence>
<feature type="transmembrane region" description="Helical" evidence="7">
    <location>
        <begin position="111"/>
        <end position="131"/>
    </location>
</feature>
<dbReference type="GO" id="GO:0022857">
    <property type="term" value="F:transmembrane transporter activity"/>
    <property type="evidence" value="ECO:0007669"/>
    <property type="project" value="InterPro"/>
</dbReference>
<dbReference type="AlphaFoldDB" id="A0A382NQN1"/>
<dbReference type="PANTHER" id="PTHR43266:SF2">
    <property type="entry name" value="MAJOR FACILITATOR SUPERFAMILY (MFS) PROFILE DOMAIN-CONTAINING PROTEIN"/>
    <property type="match status" value="1"/>
</dbReference>
<evidence type="ECO:0000256" key="4">
    <source>
        <dbReference type="ARBA" id="ARBA00022692"/>
    </source>
</evidence>
<organism evidence="8">
    <name type="scientific">marine metagenome</name>
    <dbReference type="NCBI Taxonomy" id="408172"/>
    <lineage>
        <taxon>unclassified sequences</taxon>
        <taxon>metagenomes</taxon>
        <taxon>ecological metagenomes</taxon>
    </lineage>
</organism>
<sequence length="139" mass="15415">GMALGMLTGSFFMYRFSKDFNNGFLLLMGMFWDGLTYTLFFWVQSVPMALFIIIFHGMGIPVITVSRTTILQKYTSNIYHGRLFSMVHLAVSGMTAVSTALVGIIAEVISINIVFLLFGVGGALTGLVGFFNKDIQKYK</sequence>
<dbReference type="SUPFAM" id="SSF103473">
    <property type="entry name" value="MFS general substrate transporter"/>
    <property type="match status" value="1"/>
</dbReference>
<evidence type="ECO:0000256" key="3">
    <source>
        <dbReference type="ARBA" id="ARBA00022475"/>
    </source>
</evidence>
<dbReference type="Gene3D" id="1.20.1250.20">
    <property type="entry name" value="MFS general substrate transporter like domains"/>
    <property type="match status" value="1"/>
</dbReference>
<feature type="transmembrane region" description="Helical" evidence="7">
    <location>
        <begin position="20"/>
        <end position="43"/>
    </location>
</feature>
<comment type="subcellular location">
    <subcellularLocation>
        <location evidence="1">Cell membrane</location>
        <topology evidence="1">Multi-pass membrane protein</topology>
    </subcellularLocation>
</comment>
<dbReference type="GO" id="GO:0005886">
    <property type="term" value="C:plasma membrane"/>
    <property type="evidence" value="ECO:0007669"/>
    <property type="project" value="UniProtKB-SubCell"/>
</dbReference>
<keyword evidence="5 7" id="KW-1133">Transmembrane helix</keyword>
<evidence type="ECO:0000256" key="2">
    <source>
        <dbReference type="ARBA" id="ARBA00022448"/>
    </source>
</evidence>
<keyword evidence="6 7" id="KW-0472">Membrane</keyword>
<accession>A0A382NQN1</accession>
<dbReference type="PANTHER" id="PTHR43266">
    <property type="entry name" value="MACROLIDE-EFFLUX PROTEIN"/>
    <property type="match status" value="1"/>
</dbReference>
<evidence type="ECO:0000256" key="1">
    <source>
        <dbReference type="ARBA" id="ARBA00004651"/>
    </source>
</evidence>
<reference evidence="8" key="1">
    <citation type="submission" date="2018-05" db="EMBL/GenBank/DDBJ databases">
        <authorList>
            <person name="Lanie J.A."/>
            <person name="Ng W.-L."/>
            <person name="Kazmierczak K.M."/>
            <person name="Andrzejewski T.M."/>
            <person name="Davidsen T.M."/>
            <person name="Wayne K.J."/>
            <person name="Tettelin H."/>
            <person name="Glass J.I."/>
            <person name="Rusch D."/>
            <person name="Podicherti R."/>
            <person name="Tsui H.-C.T."/>
            <person name="Winkler M.E."/>
        </authorList>
    </citation>
    <scope>NUCLEOTIDE SEQUENCE</scope>
</reference>
<gene>
    <name evidence="8" type="ORF">METZ01_LOCUS315509</name>
</gene>
<keyword evidence="4 7" id="KW-0812">Transmembrane</keyword>
<feature type="transmembrane region" description="Helical" evidence="7">
    <location>
        <begin position="83"/>
        <end position="105"/>
    </location>
</feature>
<feature type="non-terminal residue" evidence="8">
    <location>
        <position position="1"/>
    </location>
</feature>
<protein>
    <recommendedName>
        <fullName evidence="9">Major facilitator superfamily (MFS) profile domain-containing protein</fullName>
    </recommendedName>
</protein>
<keyword evidence="2" id="KW-0813">Transport</keyword>
<evidence type="ECO:0000313" key="8">
    <source>
        <dbReference type="EMBL" id="SVC62655.1"/>
    </source>
</evidence>
<evidence type="ECO:0000256" key="5">
    <source>
        <dbReference type="ARBA" id="ARBA00022989"/>
    </source>
</evidence>
<dbReference type="Pfam" id="PF07690">
    <property type="entry name" value="MFS_1"/>
    <property type="match status" value="1"/>
</dbReference>
<dbReference type="EMBL" id="UINC01101666">
    <property type="protein sequence ID" value="SVC62655.1"/>
    <property type="molecule type" value="Genomic_DNA"/>
</dbReference>